<dbReference type="GO" id="GO:0044780">
    <property type="term" value="P:bacterial-type flagellum assembly"/>
    <property type="evidence" value="ECO:0007669"/>
    <property type="project" value="InterPro"/>
</dbReference>
<keyword evidence="6 7" id="KW-0472">Membrane</keyword>
<dbReference type="PANTHER" id="PTHR30161">
    <property type="entry name" value="FLAGELLAR EXPORT PROTEIN, MEMBRANE FLHA SUBUNIT-RELATED"/>
    <property type="match status" value="1"/>
</dbReference>
<comment type="similarity">
    <text evidence="2 7">Belongs to the FHIPEP (flagella/HR/invasion proteins export pore) family.</text>
</comment>
<comment type="caution">
    <text evidence="7">Lacks conserved residue(s) required for the propagation of feature annotation.</text>
</comment>
<feature type="transmembrane region" description="Helical" evidence="7">
    <location>
        <begin position="239"/>
        <end position="265"/>
    </location>
</feature>
<evidence type="ECO:0000313" key="8">
    <source>
        <dbReference type="EMBL" id="TCO73371.1"/>
    </source>
</evidence>
<dbReference type="InterPro" id="IPR042194">
    <property type="entry name" value="FHIPEP_1"/>
</dbReference>
<accession>A0A4R2KHR1</accession>
<dbReference type="InterPro" id="IPR006301">
    <property type="entry name" value="FlhA"/>
</dbReference>
<feature type="transmembrane region" description="Helical" evidence="7">
    <location>
        <begin position="114"/>
        <end position="137"/>
    </location>
</feature>
<organism evidence="8 9">
    <name type="scientific">Rhodovulum euryhalinum</name>
    <dbReference type="NCBI Taxonomy" id="35805"/>
    <lineage>
        <taxon>Bacteria</taxon>
        <taxon>Pseudomonadati</taxon>
        <taxon>Pseudomonadota</taxon>
        <taxon>Alphaproteobacteria</taxon>
        <taxon>Rhodobacterales</taxon>
        <taxon>Paracoccaceae</taxon>
        <taxon>Rhodovulum</taxon>
    </lineage>
</organism>
<reference evidence="8 9" key="1">
    <citation type="submission" date="2019-03" db="EMBL/GenBank/DDBJ databases">
        <title>Genomic Encyclopedia of Type Strains, Phase IV (KMG-IV): sequencing the most valuable type-strain genomes for metagenomic binning, comparative biology and taxonomic classification.</title>
        <authorList>
            <person name="Goeker M."/>
        </authorList>
    </citation>
    <scope>NUCLEOTIDE SEQUENCE [LARGE SCALE GENOMIC DNA]</scope>
    <source>
        <strain evidence="8 9">DSM 4868</strain>
    </source>
</reference>
<proteinExistence type="inferred from homology"/>
<dbReference type="PIRSF" id="PIRSF005419">
    <property type="entry name" value="FlhA"/>
    <property type="match status" value="1"/>
</dbReference>
<evidence type="ECO:0000256" key="7">
    <source>
        <dbReference type="RuleBase" id="RU364093"/>
    </source>
</evidence>
<comment type="function">
    <text evidence="7">Required for formation of the rod structure of the flagellar apparatus. Together with FliI and FliH, may constitute the export apparatus of flagellin.</text>
</comment>
<dbReference type="EMBL" id="SLWW01000002">
    <property type="protein sequence ID" value="TCO73371.1"/>
    <property type="molecule type" value="Genomic_DNA"/>
</dbReference>
<keyword evidence="7" id="KW-1005">Bacterial flagellum biogenesis</keyword>
<name>A0A4R2KHR1_9RHOB</name>
<keyword evidence="9" id="KW-1185">Reference proteome</keyword>
<keyword evidence="8" id="KW-0966">Cell projection</keyword>
<dbReference type="InterPro" id="IPR001712">
    <property type="entry name" value="T3SS_FHIPEP"/>
</dbReference>
<evidence type="ECO:0000256" key="2">
    <source>
        <dbReference type="ARBA" id="ARBA00008835"/>
    </source>
</evidence>
<dbReference type="AlphaFoldDB" id="A0A4R2KHR1"/>
<sequence>MGNESVLNLSLKDMFRPTILLALALMAVIVMMILPMPAWVLDIGLAASFAIAILIFTVTLFIERPLDFSSFPTVLLAALMLRLSLNVSSTKLIIGQGHTGTGAAGDVIEGFAMFVMGGSVFLGLVVFGVLMIVNFIVITKGAGRMAEVGARFALDGMPGKQLAIDSDMAAGAIDHAEAKLRREREQAETTFFGSLDGASKFVKGDAVAGLLITLLNFVMGLAIGVILHGMPIGRAFETYAILTVGDGLVSQIPAVIISIAAALLLSRGGATGTADLALFSQLGRHPAALGTVAVLLGLFALVPGLPFVPFMAGALALGGAGLMMTRRAERAAEEAAKPQGKDAAAAKPESRLGDLLDLDDIHLEFAPDLVGMVLDPATGIEARITSMRRHVAETYGLILPEIRLTDNGALAQGTYVMRIQGVEQARDRLRPDQVLALRADDAMMLPPGEDVREPVYGAPARWVAVEQREDLALLGVTVVNASEVLATHLLEVVKRNFARLMTNRALRRLLDELTNLSDTDRAAANRRMLEELVPDKVPTDLLLAVLRLLLDERVSIRNLPLILEAISEARPSHASAEAICEHVRRRLGFQLVADHRREDGTLPLLQLAPEWEERFTTYQVANDYGPPDVALPPEEFNRLAGAVSERLARAGEAGVFPVIATSGRRRRFVQTALSAKGLSVPVLSFEEIGTNSRPSLVGMVAA</sequence>
<feature type="transmembrane region" description="Helical" evidence="7">
    <location>
        <begin position="206"/>
        <end position="227"/>
    </location>
</feature>
<keyword evidence="3 7" id="KW-1003">Cell membrane</keyword>
<dbReference type="PANTHER" id="PTHR30161:SF1">
    <property type="entry name" value="FLAGELLAR BIOSYNTHESIS PROTEIN FLHA-RELATED"/>
    <property type="match status" value="1"/>
</dbReference>
<keyword evidence="7" id="KW-0653">Protein transport</keyword>
<evidence type="ECO:0000256" key="3">
    <source>
        <dbReference type="ARBA" id="ARBA00022475"/>
    </source>
</evidence>
<dbReference type="InterPro" id="IPR042196">
    <property type="entry name" value="FHIPEP_4"/>
</dbReference>
<evidence type="ECO:0000256" key="1">
    <source>
        <dbReference type="ARBA" id="ARBA00004651"/>
    </source>
</evidence>
<dbReference type="GO" id="GO:0005886">
    <property type="term" value="C:plasma membrane"/>
    <property type="evidence" value="ECO:0007669"/>
    <property type="project" value="UniProtKB-SubCell"/>
</dbReference>
<dbReference type="NCBIfam" id="TIGR01398">
    <property type="entry name" value="FlhA"/>
    <property type="match status" value="1"/>
</dbReference>
<keyword evidence="5 7" id="KW-1133">Transmembrane helix</keyword>
<feature type="transmembrane region" description="Helical" evidence="7">
    <location>
        <begin position="43"/>
        <end position="62"/>
    </location>
</feature>
<dbReference type="Proteomes" id="UP000295142">
    <property type="component" value="Unassembled WGS sequence"/>
</dbReference>
<keyword evidence="7" id="KW-1006">Bacterial flagellum protein export</keyword>
<keyword evidence="8" id="KW-0282">Flagellum</keyword>
<keyword evidence="7" id="KW-0813">Transport</keyword>
<dbReference type="PRINTS" id="PR00949">
    <property type="entry name" value="TYPE3IMAPROT"/>
</dbReference>
<dbReference type="Gene3D" id="3.40.50.12790">
    <property type="entry name" value="FHIPEP family, domain 4"/>
    <property type="match status" value="1"/>
</dbReference>
<gene>
    <name evidence="7" type="primary">flhA</name>
    <name evidence="8" type="ORF">EV655_102135</name>
</gene>
<dbReference type="Pfam" id="PF00771">
    <property type="entry name" value="FHIPEP"/>
    <property type="match status" value="1"/>
</dbReference>
<dbReference type="GO" id="GO:0009306">
    <property type="term" value="P:protein secretion"/>
    <property type="evidence" value="ECO:0007669"/>
    <property type="project" value="InterPro"/>
</dbReference>
<keyword evidence="4 7" id="KW-0812">Transmembrane</keyword>
<protein>
    <recommendedName>
        <fullName evidence="7">Flagellar biosynthesis protein FlhA</fullName>
    </recommendedName>
</protein>
<dbReference type="InterPro" id="IPR042193">
    <property type="entry name" value="FHIPEP_3"/>
</dbReference>
<comment type="subcellular location">
    <subcellularLocation>
        <location evidence="1 7">Cell membrane</location>
        <topology evidence="1 7">Multi-pass membrane protein</topology>
    </subcellularLocation>
</comment>
<feature type="transmembrane region" description="Helical" evidence="7">
    <location>
        <begin position="18"/>
        <end position="37"/>
    </location>
</feature>
<evidence type="ECO:0000256" key="5">
    <source>
        <dbReference type="ARBA" id="ARBA00022989"/>
    </source>
</evidence>
<comment type="caution">
    <text evidence="8">The sequence shown here is derived from an EMBL/GenBank/DDBJ whole genome shotgun (WGS) entry which is preliminary data.</text>
</comment>
<dbReference type="Gene3D" id="1.10.8.540">
    <property type="entry name" value="FHIPEP family, domain 3"/>
    <property type="match status" value="1"/>
</dbReference>
<keyword evidence="8" id="KW-0969">Cilium</keyword>
<evidence type="ECO:0000313" key="9">
    <source>
        <dbReference type="Proteomes" id="UP000295142"/>
    </source>
</evidence>
<evidence type="ECO:0000256" key="6">
    <source>
        <dbReference type="ARBA" id="ARBA00023136"/>
    </source>
</evidence>
<dbReference type="Gene3D" id="3.40.30.60">
    <property type="entry name" value="FHIPEP family, domain 1"/>
    <property type="match status" value="1"/>
</dbReference>
<evidence type="ECO:0000256" key="4">
    <source>
        <dbReference type="ARBA" id="ARBA00022692"/>
    </source>
</evidence>